<dbReference type="RefSeq" id="WP_109942643.1">
    <property type="nucleotide sequence ID" value="NZ_QGGF01000790.1"/>
</dbReference>
<keyword evidence="4" id="KW-1185">Reference proteome</keyword>
<dbReference type="PANTHER" id="PTHR46797:SF1">
    <property type="entry name" value="METHYLPHOSPHONATE SYNTHASE"/>
    <property type="match status" value="1"/>
</dbReference>
<dbReference type="Proteomes" id="UP000245683">
    <property type="component" value="Unassembled WGS sequence"/>
</dbReference>
<evidence type="ECO:0000313" key="4">
    <source>
        <dbReference type="Proteomes" id="UP000245683"/>
    </source>
</evidence>
<dbReference type="GO" id="GO:0003677">
    <property type="term" value="F:DNA binding"/>
    <property type="evidence" value="ECO:0007669"/>
    <property type="project" value="UniProtKB-KW"/>
</dbReference>
<dbReference type="GO" id="GO:0005829">
    <property type="term" value="C:cytosol"/>
    <property type="evidence" value="ECO:0007669"/>
    <property type="project" value="TreeGrafter"/>
</dbReference>
<evidence type="ECO:0000313" key="3">
    <source>
        <dbReference type="EMBL" id="PWU54028.1"/>
    </source>
</evidence>
<dbReference type="EMBL" id="QGSV01000022">
    <property type="protein sequence ID" value="PWU54028.1"/>
    <property type="molecule type" value="Genomic_DNA"/>
</dbReference>
<keyword evidence="1" id="KW-0238">DNA-binding</keyword>
<accession>A0A317KJN0</accession>
<organism evidence="3 4">
    <name type="scientific">Micromonospora globispora</name>
    <dbReference type="NCBI Taxonomy" id="1450148"/>
    <lineage>
        <taxon>Bacteria</taxon>
        <taxon>Bacillati</taxon>
        <taxon>Actinomycetota</taxon>
        <taxon>Actinomycetes</taxon>
        <taxon>Micromonosporales</taxon>
        <taxon>Micromonosporaceae</taxon>
        <taxon>Micromonospora</taxon>
    </lineage>
</organism>
<feature type="domain" description="HTH cro/C1-type" evidence="2">
    <location>
        <begin position="12"/>
        <end position="66"/>
    </location>
</feature>
<dbReference type="InterPro" id="IPR050807">
    <property type="entry name" value="TransReg_Diox_bact_type"/>
</dbReference>
<dbReference type="SUPFAM" id="SSF47413">
    <property type="entry name" value="lambda repressor-like DNA-binding domains"/>
    <property type="match status" value="1"/>
</dbReference>
<reference evidence="4" key="1">
    <citation type="submission" date="2018-05" db="EMBL/GenBank/DDBJ databases">
        <title>Micromonospora globispora sp. nov. and Micromonospora rugosa sp. nov., isolated from marine sediment.</title>
        <authorList>
            <person name="Carro L."/>
            <person name="Aysel V."/>
            <person name="Cetin D."/>
            <person name="Igual J.M."/>
            <person name="Klenk H.-P."/>
            <person name="Trujillo M.E."/>
            <person name="Sahin N."/>
        </authorList>
    </citation>
    <scope>NUCLEOTIDE SEQUENCE [LARGE SCALE GENOMIC DNA]</scope>
    <source>
        <strain evidence="4">S2904</strain>
    </source>
</reference>
<protein>
    <submittedName>
        <fullName evidence="3">XRE family transcriptional regulator</fullName>
    </submittedName>
</protein>
<dbReference type="InterPro" id="IPR001387">
    <property type="entry name" value="Cro/C1-type_HTH"/>
</dbReference>
<name>A0A317KJN0_9ACTN</name>
<dbReference type="InterPro" id="IPR010982">
    <property type="entry name" value="Lambda_DNA-bd_dom_sf"/>
</dbReference>
<dbReference type="PANTHER" id="PTHR46797">
    <property type="entry name" value="HTH-TYPE TRANSCRIPTIONAL REGULATOR"/>
    <property type="match status" value="1"/>
</dbReference>
<dbReference type="CDD" id="cd00093">
    <property type="entry name" value="HTH_XRE"/>
    <property type="match status" value="1"/>
</dbReference>
<evidence type="ECO:0000259" key="2">
    <source>
        <dbReference type="PROSITE" id="PS50943"/>
    </source>
</evidence>
<dbReference type="AlphaFoldDB" id="A0A317KJN0"/>
<dbReference type="Pfam" id="PF01381">
    <property type="entry name" value="HTH_3"/>
    <property type="match status" value="1"/>
</dbReference>
<comment type="caution">
    <text evidence="3">The sequence shown here is derived from an EMBL/GenBank/DDBJ whole genome shotgun (WGS) entry which is preliminary data.</text>
</comment>
<gene>
    <name evidence="3" type="ORF">DLJ46_00265</name>
</gene>
<dbReference type="OrthoDB" id="3188736at2"/>
<dbReference type="Gene3D" id="1.10.260.40">
    <property type="entry name" value="lambda repressor-like DNA-binding domains"/>
    <property type="match status" value="1"/>
</dbReference>
<evidence type="ECO:0000256" key="1">
    <source>
        <dbReference type="ARBA" id="ARBA00023125"/>
    </source>
</evidence>
<dbReference type="SMART" id="SM00530">
    <property type="entry name" value="HTH_XRE"/>
    <property type="match status" value="1"/>
</dbReference>
<sequence length="210" mass="22162">MSLLRRVIGGVLRRVRLRQGRTLREVAQAAGVSLPYLSEVERGRKEASSEVLAAICRALGINLSDLLEEARDELRRVERRVPATSGAGLARLDRVPVARREDTGPHLRIGFHADVDHRADVGTVHAVGDRSLPGAGTAGRTLHGVRSAHGISGPVVSVGGLSAHAGSTVGGAGLRVRLIPAAPAGRARPRTAGVLARRRARVGRRRLTAA</sequence>
<proteinExistence type="predicted"/>
<dbReference type="PROSITE" id="PS50943">
    <property type="entry name" value="HTH_CROC1"/>
    <property type="match status" value="1"/>
</dbReference>
<dbReference type="GO" id="GO:0003700">
    <property type="term" value="F:DNA-binding transcription factor activity"/>
    <property type="evidence" value="ECO:0007669"/>
    <property type="project" value="TreeGrafter"/>
</dbReference>